<reference evidence="8 9" key="1">
    <citation type="submission" date="2016-10" db="EMBL/GenBank/DDBJ databases">
        <authorList>
            <person name="de Groot N.N."/>
        </authorList>
    </citation>
    <scope>NUCLEOTIDE SEQUENCE [LARGE SCALE GENOMIC DNA]</scope>
    <source>
        <strain evidence="8 9">CGMCC 1.9157</strain>
    </source>
</reference>
<dbReference type="AlphaFoldDB" id="A0A1I5GZ25"/>
<dbReference type="InterPro" id="IPR027417">
    <property type="entry name" value="P-loop_NTPase"/>
</dbReference>
<dbReference type="CDD" id="cd01127">
    <property type="entry name" value="TrwB_TraG_TraD_VirD4"/>
    <property type="match status" value="1"/>
</dbReference>
<dbReference type="GO" id="GO:0005886">
    <property type="term" value="C:plasma membrane"/>
    <property type="evidence" value="ECO:0007669"/>
    <property type="project" value="UniProtKB-SubCell"/>
</dbReference>
<evidence type="ECO:0000313" key="8">
    <source>
        <dbReference type="EMBL" id="SFO40841.1"/>
    </source>
</evidence>
<evidence type="ECO:0000256" key="4">
    <source>
        <dbReference type="ARBA" id="ARBA00022692"/>
    </source>
</evidence>
<keyword evidence="5 7" id="KW-1133">Transmembrane helix</keyword>
<dbReference type="SUPFAM" id="SSF52540">
    <property type="entry name" value="P-loop containing nucleoside triphosphate hydrolases"/>
    <property type="match status" value="1"/>
</dbReference>
<dbReference type="RefSeq" id="WP_090072655.1">
    <property type="nucleotide sequence ID" value="NZ_FOVR01000005.1"/>
</dbReference>
<accession>A0A1I5GZ25</accession>
<comment type="subcellular location">
    <subcellularLocation>
        <location evidence="1">Cell membrane</location>
        <topology evidence="1">Multi-pass membrane protein</topology>
    </subcellularLocation>
</comment>
<feature type="transmembrane region" description="Helical" evidence="7">
    <location>
        <begin position="42"/>
        <end position="65"/>
    </location>
</feature>
<keyword evidence="3" id="KW-1003">Cell membrane</keyword>
<feature type="transmembrane region" description="Helical" evidence="7">
    <location>
        <begin position="12"/>
        <end position="30"/>
    </location>
</feature>
<dbReference type="InterPro" id="IPR003688">
    <property type="entry name" value="TraG/VirD4"/>
</dbReference>
<keyword evidence="4 7" id="KW-0812">Transmembrane</keyword>
<evidence type="ECO:0000256" key="3">
    <source>
        <dbReference type="ARBA" id="ARBA00022475"/>
    </source>
</evidence>
<protein>
    <submittedName>
        <fullName evidence="8">Type IV secretion system protein VirD4</fullName>
    </submittedName>
</protein>
<evidence type="ECO:0000256" key="1">
    <source>
        <dbReference type="ARBA" id="ARBA00004651"/>
    </source>
</evidence>
<dbReference type="Gene3D" id="3.40.50.300">
    <property type="entry name" value="P-loop containing nucleotide triphosphate hydrolases"/>
    <property type="match status" value="1"/>
</dbReference>
<comment type="similarity">
    <text evidence="2">Belongs to the VirD4/TraG family.</text>
</comment>
<dbReference type="Proteomes" id="UP000199236">
    <property type="component" value="Unassembled WGS sequence"/>
</dbReference>
<keyword evidence="6 7" id="KW-0472">Membrane</keyword>
<dbReference type="PANTHER" id="PTHR37937:SF1">
    <property type="entry name" value="CONJUGATIVE TRANSFER: DNA TRANSPORT"/>
    <property type="match status" value="1"/>
</dbReference>
<dbReference type="PANTHER" id="PTHR37937">
    <property type="entry name" value="CONJUGATIVE TRANSFER: DNA TRANSPORT"/>
    <property type="match status" value="1"/>
</dbReference>
<evidence type="ECO:0000256" key="5">
    <source>
        <dbReference type="ARBA" id="ARBA00022989"/>
    </source>
</evidence>
<proteinExistence type="inferred from homology"/>
<evidence type="ECO:0000313" key="9">
    <source>
        <dbReference type="Proteomes" id="UP000199236"/>
    </source>
</evidence>
<dbReference type="OrthoDB" id="9759295at2"/>
<feature type="transmembrane region" description="Helical" evidence="7">
    <location>
        <begin position="234"/>
        <end position="251"/>
    </location>
</feature>
<keyword evidence="9" id="KW-1185">Reference proteome</keyword>
<sequence>MQKQSPSDRPGLIGSTILSAGFAYGAYYFWPGTYSPDWMKLLAGALALGAAAHGMHAFSVGLGFLREFARYYRAISDGSSHGTSAFLTEKDARRAGLHIRKPGSRFGGVIGNTAIWLTTQTHMMVIGPAGSSKSSTVYMNELAGNDQSAVVVDIKREFYETTAELRRKKFKHRVMVLDPMSKDTHCLNPLDYIFEFFEADDPAALSLARGLALQLYPEPAEEGANKFFRDGTRLMIVILVLGVVAVCPAEHRNLTTVYRALTNEAFLNELLMQAGRSSKFKGEIAQMSDDLHRMAFGEDGSAKTFEQFRIGAMQALEAFGPGNYLSNITSKTSFSFADLKKEKITVYLTVDFANKDVLGKWAGLMLWIASDQLVRANNNIPVVIYHDECCNSPLHSLPTILTLLRSYGVKWLGGTQDLEDFKRVYGNAAYETILSETDIKVFLGGIRSPSTLEFLTKYLGDITTGSASFAFNDDGVKESVSHTARALLKPDEIRRMRKDAQLIFYGNFKPILARKVQVFSIQPWRMELAPNSMYGGKRYLKPIEVIVMRRKSKVTRRGRFPLPRVRKWPLLASYFASHLSKTALILTSALIATGLVLGTPHLRLKYSFYGSYSNPGPKFNCHYIGLERFTLDGPNCPFIVFRKLK</sequence>
<dbReference type="EMBL" id="FOVR01000005">
    <property type="protein sequence ID" value="SFO40841.1"/>
    <property type="molecule type" value="Genomic_DNA"/>
</dbReference>
<organism evidence="8 9">
    <name type="scientific">Cohaesibacter marisflavi</name>
    <dbReference type="NCBI Taxonomy" id="655353"/>
    <lineage>
        <taxon>Bacteria</taxon>
        <taxon>Pseudomonadati</taxon>
        <taxon>Pseudomonadota</taxon>
        <taxon>Alphaproteobacteria</taxon>
        <taxon>Hyphomicrobiales</taxon>
        <taxon>Cohaesibacteraceae</taxon>
    </lineage>
</organism>
<evidence type="ECO:0000256" key="2">
    <source>
        <dbReference type="ARBA" id="ARBA00008806"/>
    </source>
</evidence>
<name>A0A1I5GZ25_9HYPH</name>
<evidence type="ECO:0000256" key="7">
    <source>
        <dbReference type="SAM" id="Phobius"/>
    </source>
</evidence>
<gene>
    <name evidence="8" type="ORF">SAMN04488056_105253</name>
</gene>
<evidence type="ECO:0000256" key="6">
    <source>
        <dbReference type="ARBA" id="ARBA00023136"/>
    </source>
</evidence>
<dbReference type="Pfam" id="PF02534">
    <property type="entry name" value="T4SS-DNA_transf"/>
    <property type="match status" value="1"/>
</dbReference>
<dbReference type="STRING" id="655353.SAMN04488056_105253"/>
<dbReference type="InterPro" id="IPR051539">
    <property type="entry name" value="T4SS-coupling_protein"/>
</dbReference>